<feature type="domain" description="Enoyl reductase (ER)" evidence="3">
    <location>
        <begin position="10"/>
        <end position="318"/>
    </location>
</feature>
<keyword evidence="2" id="KW-0560">Oxidoreductase</keyword>
<dbReference type="PROSITE" id="PS01162">
    <property type="entry name" value="QOR_ZETA_CRYSTAL"/>
    <property type="match status" value="1"/>
</dbReference>
<dbReference type="SUPFAM" id="SSF51735">
    <property type="entry name" value="NAD(P)-binding Rossmann-fold domains"/>
    <property type="match status" value="1"/>
</dbReference>
<comment type="caution">
    <text evidence="4">The sequence shown here is derived from an EMBL/GenBank/DDBJ whole genome shotgun (WGS) entry which is preliminary data.</text>
</comment>
<dbReference type="GO" id="GO:0070402">
    <property type="term" value="F:NADPH binding"/>
    <property type="evidence" value="ECO:0007669"/>
    <property type="project" value="TreeGrafter"/>
</dbReference>
<dbReference type="OrthoDB" id="4190732at2"/>
<dbReference type="Gene3D" id="3.90.180.10">
    <property type="entry name" value="Medium-chain alcohol dehydrogenases, catalytic domain"/>
    <property type="match status" value="1"/>
</dbReference>
<dbReference type="InterPro" id="IPR002364">
    <property type="entry name" value="Quin_OxRdtase/zeta-crystal_CS"/>
</dbReference>
<dbReference type="Proteomes" id="UP000283003">
    <property type="component" value="Unassembled WGS sequence"/>
</dbReference>
<evidence type="ECO:0000313" key="5">
    <source>
        <dbReference type="Proteomes" id="UP000283003"/>
    </source>
</evidence>
<protein>
    <submittedName>
        <fullName evidence="4">Zinc-binding alcohol dehydrogenase family protein</fullName>
    </submittedName>
</protein>
<gene>
    <name evidence="4" type="ORF">EKN06_15245</name>
</gene>
<dbReference type="SMART" id="SM00829">
    <property type="entry name" value="PKS_ER"/>
    <property type="match status" value="1"/>
</dbReference>
<dbReference type="GO" id="GO:0008270">
    <property type="term" value="F:zinc ion binding"/>
    <property type="evidence" value="ECO:0007669"/>
    <property type="project" value="InterPro"/>
</dbReference>
<dbReference type="InterPro" id="IPR013149">
    <property type="entry name" value="ADH-like_C"/>
</dbReference>
<dbReference type="InterPro" id="IPR011032">
    <property type="entry name" value="GroES-like_sf"/>
</dbReference>
<dbReference type="PANTHER" id="PTHR48106">
    <property type="entry name" value="QUINONE OXIDOREDUCTASE PIG3-RELATED"/>
    <property type="match status" value="1"/>
</dbReference>
<dbReference type="RefSeq" id="WP_127613769.1">
    <property type="nucleotide sequence ID" value="NZ_RXOL01000013.1"/>
</dbReference>
<dbReference type="Pfam" id="PF00107">
    <property type="entry name" value="ADH_zinc_N"/>
    <property type="match status" value="1"/>
</dbReference>
<evidence type="ECO:0000259" key="3">
    <source>
        <dbReference type="SMART" id="SM00829"/>
    </source>
</evidence>
<dbReference type="InterPro" id="IPR036291">
    <property type="entry name" value="NAD(P)-bd_dom_sf"/>
</dbReference>
<proteinExistence type="predicted"/>
<organism evidence="4 5">
    <name type="scientific">Croceicoccus ponticola</name>
    <dbReference type="NCBI Taxonomy" id="2217664"/>
    <lineage>
        <taxon>Bacteria</taxon>
        <taxon>Pseudomonadati</taxon>
        <taxon>Pseudomonadota</taxon>
        <taxon>Alphaproteobacteria</taxon>
        <taxon>Sphingomonadales</taxon>
        <taxon>Erythrobacteraceae</taxon>
        <taxon>Croceicoccus</taxon>
    </lineage>
</organism>
<dbReference type="InterPro" id="IPR013154">
    <property type="entry name" value="ADH-like_N"/>
</dbReference>
<dbReference type="SUPFAM" id="SSF50129">
    <property type="entry name" value="GroES-like"/>
    <property type="match status" value="1"/>
</dbReference>
<name>A0A437GTX7_9SPHN</name>
<dbReference type="Gene3D" id="3.40.50.720">
    <property type="entry name" value="NAD(P)-binding Rossmann-like Domain"/>
    <property type="match status" value="1"/>
</dbReference>
<sequence>MKAVFYSENGGPEVMAYGDHPDPQVSDNTVLIRNEAISIEGGDLLNRLLSPPAEVPFVPGYQAAGIVEDVGKDVTRFRPGQRVVAFNWNGSHAELFASPEHYTYGIPDALDTLVAAAAPIAFGTAHDALITYGHVQPGETVLIQGAAGGVGIAAIQIAKEAGAIVIGTSSSAARLDELRSYGLDHGINYRDEDIAARCLDLTGGKGVDLALDLAGGKGKDLLVKALRPHGRYAAVGASTGEIPSFSFFELIGERLVVYGVSLGQEMHTDRVRNLVDTVLAKLVEGVYRMPIDRVFGLSEAVEAHRFVANGHPFGRVMLSVGAR</sequence>
<evidence type="ECO:0000313" key="4">
    <source>
        <dbReference type="EMBL" id="RVQ64597.1"/>
    </source>
</evidence>
<evidence type="ECO:0000256" key="2">
    <source>
        <dbReference type="ARBA" id="ARBA00023002"/>
    </source>
</evidence>
<dbReference type="GO" id="GO:0016651">
    <property type="term" value="F:oxidoreductase activity, acting on NAD(P)H"/>
    <property type="evidence" value="ECO:0007669"/>
    <property type="project" value="TreeGrafter"/>
</dbReference>
<reference evidence="4 5" key="1">
    <citation type="submission" date="2018-12" db="EMBL/GenBank/DDBJ databases">
        <title>Croceicoccus ponticola sp. nov., a lipolytic bacterium isolated from seawater.</title>
        <authorList>
            <person name="Yoon J.-H."/>
        </authorList>
    </citation>
    <scope>NUCLEOTIDE SEQUENCE [LARGE SCALE GENOMIC DNA]</scope>
    <source>
        <strain evidence="4 5">GM-16</strain>
    </source>
</reference>
<accession>A0A437GTX7</accession>
<dbReference type="Pfam" id="PF08240">
    <property type="entry name" value="ADH_N"/>
    <property type="match status" value="1"/>
</dbReference>
<dbReference type="AlphaFoldDB" id="A0A437GTX7"/>
<keyword evidence="5" id="KW-1185">Reference proteome</keyword>
<evidence type="ECO:0000256" key="1">
    <source>
        <dbReference type="ARBA" id="ARBA00022857"/>
    </source>
</evidence>
<keyword evidence="1" id="KW-0521">NADP</keyword>
<dbReference type="InterPro" id="IPR020843">
    <property type="entry name" value="ER"/>
</dbReference>
<dbReference type="EMBL" id="RXOL01000013">
    <property type="protein sequence ID" value="RVQ64597.1"/>
    <property type="molecule type" value="Genomic_DNA"/>
</dbReference>